<dbReference type="AlphaFoldDB" id="A0A9P6TVW5"/>
<feature type="compositionally biased region" description="Low complexity" evidence="1">
    <location>
        <begin position="1"/>
        <end position="19"/>
    </location>
</feature>
<feature type="region of interest" description="Disordered" evidence="1">
    <location>
        <begin position="1"/>
        <end position="22"/>
    </location>
</feature>
<dbReference type="PANTHER" id="PTHR13140">
    <property type="entry name" value="MYOSIN"/>
    <property type="match status" value="1"/>
</dbReference>
<dbReference type="SUPFAM" id="SSF52540">
    <property type="entry name" value="P-loop containing nucleoside triphosphate hydrolases"/>
    <property type="match status" value="1"/>
</dbReference>
<evidence type="ECO:0000313" key="3">
    <source>
        <dbReference type="Proteomes" id="UP000726737"/>
    </source>
</evidence>
<dbReference type="Proteomes" id="UP000726737">
    <property type="component" value="Unassembled WGS sequence"/>
</dbReference>
<dbReference type="GO" id="GO:0015629">
    <property type="term" value="C:actin cytoskeleton"/>
    <property type="evidence" value="ECO:0007669"/>
    <property type="project" value="TreeGrafter"/>
</dbReference>
<evidence type="ECO:0000313" key="2">
    <source>
        <dbReference type="EMBL" id="KAG0248443.1"/>
    </source>
</evidence>
<feature type="compositionally biased region" description="Low complexity" evidence="1">
    <location>
        <begin position="84"/>
        <end position="95"/>
    </location>
</feature>
<evidence type="ECO:0000256" key="1">
    <source>
        <dbReference type="SAM" id="MobiDB-lite"/>
    </source>
</evidence>
<gene>
    <name evidence="2" type="ORF">BG011_010268</name>
</gene>
<protein>
    <submittedName>
        <fullName evidence="2">Uncharacterized protein</fullName>
    </submittedName>
</protein>
<dbReference type="InterPro" id="IPR027417">
    <property type="entry name" value="P-loop_NTPase"/>
</dbReference>
<reference evidence="2" key="1">
    <citation type="journal article" date="2020" name="Fungal Divers.">
        <title>Resolving the Mortierellaceae phylogeny through synthesis of multi-gene phylogenetics and phylogenomics.</title>
        <authorList>
            <person name="Vandepol N."/>
            <person name="Liber J."/>
            <person name="Desiro A."/>
            <person name="Na H."/>
            <person name="Kennedy M."/>
            <person name="Barry K."/>
            <person name="Grigoriev I.V."/>
            <person name="Miller A.N."/>
            <person name="O'Donnell K."/>
            <person name="Stajich J.E."/>
            <person name="Bonito G."/>
        </authorList>
    </citation>
    <scope>NUCLEOTIDE SEQUENCE</scope>
    <source>
        <strain evidence="2">KOD948</strain>
    </source>
</reference>
<feature type="region of interest" description="Disordered" evidence="1">
    <location>
        <begin position="79"/>
        <end position="108"/>
    </location>
</feature>
<accession>A0A9P6TVW5</accession>
<dbReference type="GO" id="GO:0051015">
    <property type="term" value="F:actin filament binding"/>
    <property type="evidence" value="ECO:0007669"/>
    <property type="project" value="TreeGrafter"/>
</dbReference>
<comment type="caution">
    <text evidence="2">The sequence shown here is derived from an EMBL/GenBank/DDBJ whole genome shotgun (WGS) entry which is preliminary data.</text>
</comment>
<sequence length="133" mass="14894">MEHQYQKQQQQTQQQDLSQVSNPTEDNLTAILSNRFQQGLFYTRIASSVMVQLNPFHPGKVELPEVVLQDQVLTYKDGARLVDTSSSGTSGSTSSDATRRDYPSSIQPPHVIQLATSAYLHMRRTGQDQSIIT</sequence>
<name>A0A9P6TVW5_9FUNG</name>
<dbReference type="PANTHER" id="PTHR13140:SF550">
    <property type="entry name" value="MYOSIN-IIIB ISOFORM X1"/>
    <property type="match status" value="1"/>
</dbReference>
<dbReference type="EMBL" id="JAAAJA010000995">
    <property type="protein sequence ID" value="KAG0248443.1"/>
    <property type="molecule type" value="Genomic_DNA"/>
</dbReference>
<dbReference type="Gene3D" id="3.40.850.10">
    <property type="entry name" value="Kinesin motor domain"/>
    <property type="match status" value="1"/>
</dbReference>
<feature type="non-terminal residue" evidence="2">
    <location>
        <position position="133"/>
    </location>
</feature>
<proteinExistence type="predicted"/>
<dbReference type="GO" id="GO:0000146">
    <property type="term" value="F:microfilament motor activity"/>
    <property type="evidence" value="ECO:0007669"/>
    <property type="project" value="TreeGrafter"/>
</dbReference>
<keyword evidence="3" id="KW-1185">Reference proteome</keyword>
<dbReference type="InterPro" id="IPR036961">
    <property type="entry name" value="Kinesin_motor_dom_sf"/>
</dbReference>
<dbReference type="GO" id="GO:0016020">
    <property type="term" value="C:membrane"/>
    <property type="evidence" value="ECO:0007669"/>
    <property type="project" value="TreeGrafter"/>
</dbReference>
<dbReference type="OrthoDB" id="370884at2759"/>
<organism evidence="2 3">
    <name type="scientific">Mortierella polycephala</name>
    <dbReference type="NCBI Taxonomy" id="41804"/>
    <lineage>
        <taxon>Eukaryota</taxon>
        <taxon>Fungi</taxon>
        <taxon>Fungi incertae sedis</taxon>
        <taxon>Mucoromycota</taxon>
        <taxon>Mortierellomycotina</taxon>
        <taxon>Mortierellomycetes</taxon>
        <taxon>Mortierellales</taxon>
        <taxon>Mortierellaceae</taxon>
        <taxon>Mortierella</taxon>
    </lineage>
</organism>
<dbReference type="GO" id="GO:0005737">
    <property type="term" value="C:cytoplasm"/>
    <property type="evidence" value="ECO:0007669"/>
    <property type="project" value="TreeGrafter"/>
</dbReference>
<dbReference type="GO" id="GO:0007015">
    <property type="term" value="P:actin filament organization"/>
    <property type="evidence" value="ECO:0007669"/>
    <property type="project" value="TreeGrafter"/>
</dbReference>